<evidence type="ECO:0000313" key="1">
    <source>
        <dbReference type="EMBL" id="MCF1592419.1"/>
    </source>
</evidence>
<organism evidence="1 2">
    <name type="scientific">Streptomyces muensis</name>
    <dbReference type="NCBI Taxonomy" id="1077944"/>
    <lineage>
        <taxon>Bacteria</taxon>
        <taxon>Bacillati</taxon>
        <taxon>Actinomycetota</taxon>
        <taxon>Actinomycetes</taxon>
        <taxon>Kitasatosporales</taxon>
        <taxon>Streptomycetaceae</taxon>
        <taxon>Streptomyces</taxon>
    </lineage>
</organism>
<dbReference type="EMBL" id="JAKEIP010000005">
    <property type="protein sequence ID" value="MCF1592419.1"/>
    <property type="molecule type" value="Genomic_DNA"/>
</dbReference>
<comment type="caution">
    <text evidence="1">The sequence shown here is derived from an EMBL/GenBank/DDBJ whole genome shotgun (WGS) entry which is preliminary data.</text>
</comment>
<gene>
    <name evidence="1" type="ORF">L0P92_02390</name>
</gene>
<keyword evidence="2" id="KW-1185">Reference proteome</keyword>
<dbReference type="RefSeq" id="WP_176188044.1">
    <property type="nucleotide sequence ID" value="NZ_JAKEIP010000005.1"/>
</dbReference>
<sequence length="70" mass="7930">MRIRCLAAAALTGAAVLWWHRRRVDQALAGERLERVLERAVHRRTRSELAATLVVAEATDVIIRAQAREE</sequence>
<dbReference type="Proteomes" id="UP001139384">
    <property type="component" value="Unassembled WGS sequence"/>
</dbReference>
<evidence type="ECO:0000313" key="2">
    <source>
        <dbReference type="Proteomes" id="UP001139384"/>
    </source>
</evidence>
<proteinExistence type="predicted"/>
<protein>
    <submittedName>
        <fullName evidence="1">Uncharacterized protein</fullName>
    </submittedName>
</protein>
<accession>A0A9X1TJB4</accession>
<dbReference type="AlphaFoldDB" id="A0A9X1TJB4"/>
<reference evidence="1" key="1">
    <citation type="submission" date="2022-01" db="EMBL/GenBank/DDBJ databases">
        <title>Draft Genome Sequences of Seven Type Strains of the Genus Streptomyces.</title>
        <authorList>
            <person name="Aziz S."/>
            <person name="Coretto E."/>
            <person name="Chronakova A."/>
            <person name="Sproer C."/>
            <person name="Huber K."/>
            <person name="Nouioui I."/>
            <person name="Gross H."/>
        </authorList>
    </citation>
    <scope>NUCLEOTIDE SEQUENCE</scope>
    <source>
        <strain evidence="1">DSM 103493</strain>
    </source>
</reference>
<name>A0A9X1TJB4_STRM4</name>